<sequence length="85" mass="9425">MLRQNQSGLTVTVSEGSLCRRGEWLRCRSPESPQARAELGDFDLTLGLAQLLGPLPFGRLTGVRAIDRDDCIRIVDDFFIAHQPA</sequence>
<gene>
    <name evidence="1" type="ORF">NCTC10742_05795</name>
</gene>
<evidence type="ECO:0000313" key="2">
    <source>
        <dbReference type="Proteomes" id="UP000254291"/>
    </source>
</evidence>
<evidence type="ECO:0000313" key="1">
    <source>
        <dbReference type="EMBL" id="STZ46524.1"/>
    </source>
</evidence>
<accession>A0A378SXD7</accession>
<organism evidence="1 2">
    <name type="scientific">Mycolicibacterium gilvum</name>
    <dbReference type="NCBI Taxonomy" id="1804"/>
    <lineage>
        <taxon>Bacteria</taxon>
        <taxon>Bacillati</taxon>
        <taxon>Actinomycetota</taxon>
        <taxon>Actinomycetes</taxon>
        <taxon>Mycobacteriales</taxon>
        <taxon>Mycobacteriaceae</taxon>
        <taxon>Mycolicibacterium</taxon>
    </lineage>
</organism>
<name>A0A378SXD7_9MYCO</name>
<dbReference type="Proteomes" id="UP000254291">
    <property type="component" value="Unassembled WGS sequence"/>
</dbReference>
<reference evidence="1 2" key="1">
    <citation type="submission" date="2018-06" db="EMBL/GenBank/DDBJ databases">
        <authorList>
            <consortium name="Pathogen Informatics"/>
            <person name="Doyle S."/>
        </authorList>
    </citation>
    <scope>NUCLEOTIDE SEQUENCE [LARGE SCALE GENOMIC DNA]</scope>
    <source>
        <strain evidence="1 2">NCTC10742</strain>
    </source>
</reference>
<protein>
    <submittedName>
        <fullName evidence="1">TetR family transcriptional regulator</fullName>
    </submittedName>
</protein>
<dbReference type="AlphaFoldDB" id="A0A378SXD7"/>
<proteinExistence type="predicted"/>
<dbReference type="EMBL" id="UGQM01000001">
    <property type="protein sequence ID" value="STZ46524.1"/>
    <property type="molecule type" value="Genomic_DNA"/>
</dbReference>